<name>A0A1I0I3B2_9PSED</name>
<dbReference type="RefSeq" id="WP_074892201.1">
    <property type="nucleotide sequence ID" value="NZ_FOHW01000032.1"/>
</dbReference>
<dbReference type="GO" id="GO:0016740">
    <property type="term" value="F:transferase activity"/>
    <property type="evidence" value="ECO:0007669"/>
    <property type="project" value="UniProtKB-KW"/>
</dbReference>
<evidence type="ECO:0000259" key="2">
    <source>
        <dbReference type="Pfam" id="PF00535"/>
    </source>
</evidence>
<dbReference type="PANTHER" id="PTHR43685:SF11">
    <property type="entry name" value="GLYCOSYLTRANSFERASE TAGX-RELATED"/>
    <property type="match status" value="1"/>
</dbReference>
<gene>
    <name evidence="3" type="ORF">SAMN05216197_13227</name>
</gene>
<evidence type="ECO:0000256" key="1">
    <source>
        <dbReference type="ARBA" id="ARBA00022519"/>
    </source>
</evidence>
<dbReference type="EMBL" id="FOHW01000032">
    <property type="protein sequence ID" value="SET91090.1"/>
    <property type="molecule type" value="Genomic_DNA"/>
</dbReference>
<dbReference type="Proteomes" id="UP000182332">
    <property type="component" value="Unassembled WGS sequence"/>
</dbReference>
<organism evidence="3 4">
    <name type="scientific">Pseudomonas graminis</name>
    <dbReference type="NCBI Taxonomy" id="158627"/>
    <lineage>
        <taxon>Bacteria</taxon>
        <taxon>Pseudomonadati</taxon>
        <taxon>Pseudomonadota</taxon>
        <taxon>Gammaproteobacteria</taxon>
        <taxon>Pseudomonadales</taxon>
        <taxon>Pseudomonadaceae</taxon>
        <taxon>Pseudomonas</taxon>
    </lineage>
</organism>
<dbReference type="AlphaFoldDB" id="A0A1I0I3B2"/>
<sequence length="302" mass="33946">MTETLISVVIPAYNYAHSLRRAVKSVLAQIHDASADLLVIDDGSTDNTSEVLARLSAENPGRFRVLHKPNGGLSSVRNRGIEETTGLYLVFLDADDEMAPGALAGLASHIARHPDTHLVIGAHWSMFADGRRSLQVAKPLPAAARQRVKGYLLDKTFSISNGACAMHRDVFAPGNYPEHLRNVEDLPVFAQVLARFPCTVLDQPLAFIYKHSDSMRHDLRQSLAAGTVQVVCEVFSAQRMPVEFHDLRQAFMAQRCLSLFRDCYSHGEYTLARKFYFMALKAHWRTFARWSYTRKALRSLFR</sequence>
<protein>
    <submittedName>
        <fullName evidence="3">Glycosyl transferase family 2</fullName>
    </submittedName>
</protein>
<dbReference type="InterPro" id="IPR001173">
    <property type="entry name" value="Glyco_trans_2-like"/>
</dbReference>
<dbReference type="Gene3D" id="3.90.550.10">
    <property type="entry name" value="Spore Coat Polysaccharide Biosynthesis Protein SpsA, Chain A"/>
    <property type="match status" value="1"/>
</dbReference>
<dbReference type="PANTHER" id="PTHR43685">
    <property type="entry name" value="GLYCOSYLTRANSFERASE"/>
    <property type="match status" value="1"/>
</dbReference>
<accession>A0A1I0I3B2</accession>
<dbReference type="InterPro" id="IPR029044">
    <property type="entry name" value="Nucleotide-diphossugar_trans"/>
</dbReference>
<dbReference type="Pfam" id="PF00535">
    <property type="entry name" value="Glycos_transf_2"/>
    <property type="match status" value="1"/>
</dbReference>
<evidence type="ECO:0000313" key="4">
    <source>
        <dbReference type="Proteomes" id="UP000182332"/>
    </source>
</evidence>
<dbReference type="CDD" id="cd00761">
    <property type="entry name" value="Glyco_tranf_GTA_type"/>
    <property type="match status" value="1"/>
</dbReference>
<evidence type="ECO:0000313" key="3">
    <source>
        <dbReference type="EMBL" id="SET91090.1"/>
    </source>
</evidence>
<proteinExistence type="predicted"/>
<reference evidence="3 4" key="1">
    <citation type="submission" date="2016-10" db="EMBL/GenBank/DDBJ databases">
        <authorList>
            <person name="de Groot N.N."/>
        </authorList>
    </citation>
    <scope>NUCLEOTIDE SEQUENCE [LARGE SCALE GENOMIC DNA]</scope>
    <source>
        <strain evidence="3 4">DSM 11363</strain>
    </source>
</reference>
<keyword evidence="1" id="KW-0472">Membrane</keyword>
<dbReference type="OrthoDB" id="9802649at2"/>
<dbReference type="SUPFAM" id="SSF53448">
    <property type="entry name" value="Nucleotide-diphospho-sugar transferases"/>
    <property type="match status" value="1"/>
</dbReference>
<keyword evidence="3" id="KW-0808">Transferase</keyword>
<keyword evidence="1" id="KW-0997">Cell inner membrane</keyword>
<feature type="domain" description="Glycosyltransferase 2-like" evidence="2">
    <location>
        <begin position="7"/>
        <end position="171"/>
    </location>
</feature>
<dbReference type="InterPro" id="IPR050834">
    <property type="entry name" value="Glycosyltransf_2"/>
</dbReference>
<keyword evidence="1" id="KW-1003">Cell membrane</keyword>